<comment type="subcellular location">
    <subcellularLocation>
        <location evidence="1">Cell inner membrane</location>
        <topology evidence="1">Peripheral membrane protein</topology>
    </subcellularLocation>
</comment>
<dbReference type="EMBL" id="CP146275">
    <property type="protein sequence ID" value="WWT32430.1"/>
    <property type="molecule type" value="Genomic_DNA"/>
</dbReference>
<dbReference type="PROSITE" id="PS50893">
    <property type="entry name" value="ABC_TRANSPORTER_2"/>
    <property type="match status" value="1"/>
</dbReference>
<evidence type="ECO:0000256" key="3">
    <source>
        <dbReference type="ARBA" id="ARBA00022448"/>
    </source>
</evidence>
<keyword evidence="8" id="KW-1185">Reference proteome</keyword>
<dbReference type="Pfam" id="PF08352">
    <property type="entry name" value="oligo_HPY"/>
    <property type="match status" value="1"/>
</dbReference>
<dbReference type="InterPro" id="IPR003439">
    <property type="entry name" value="ABC_transporter-like_ATP-bd"/>
</dbReference>
<keyword evidence="4" id="KW-0547">Nucleotide-binding</keyword>
<dbReference type="InterPro" id="IPR013563">
    <property type="entry name" value="Oligopep_ABC_C"/>
</dbReference>
<comment type="similarity">
    <text evidence="2">Belongs to the ABC transporter superfamily.</text>
</comment>
<proteinExistence type="inferred from homology"/>
<dbReference type="SMART" id="SM00382">
    <property type="entry name" value="AAA"/>
    <property type="match status" value="1"/>
</dbReference>
<dbReference type="Proteomes" id="UP001369958">
    <property type="component" value="Chromosome"/>
</dbReference>
<keyword evidence="3" id="KW-0813">Transport</keyword>
<dbReference type="PANTHER" id="PTHR43776:SF7">
    <property type="entry name" value="D,D-DIPEPTIDE TRANSPORT ATP-BINDING PROTEIN DDPF-RELATED"/>
    <property type="match status" value="1"/>
</dbReference>
<evidence type="ECO:0000256" key="4">
    <source>
        <dbReference type="ARBA" id="ARBA00022741"/>
    </source>
</evidence>
<evidence type="ECO:0000259" key="6">
    <source>
        <dbReference type="PROSITE" id="PS50893"/>
    </source>
</evidence>
<dbReference type="GO" id="GO:0005524">
    <property type="term" value="F:ATP binding"/>
    <property type="evidence" value="ECO:0007669"/>
    <property type="project" value="UniProtKB-KW"/>
</dbReference>
<evidence type="ECO:0000256" key="2">
    <source>
        <dbReference type="ARBA" id="ARBA00005417"/>
    </source>
</evidence>
<dbReference type="InterPro" id="IPR050319">
    <property type="entry name" value="ABC_transp_ATP-bind"/>
</dbReference>
<dbReference type="PROSITE" id="PS00211">
    <property type="entry name" value="ABC_TRANSPORTER_1"/>
    <property type="match status" value="1"/>
</dbReference>
<feature type="domain" description="ABC transporter" evidence="6">
    <location>
        <begin position="5"/>
        <end position="255"/>
    </location>
</feature>
<dbReference type="CDD" id="cd03257">
    <property type="entry name" value="ABC_NikE_OppD_transporters"/>
    <property type="match status" value="1"/>
</dbReference>
<protein>
    <submittedName>
        <fullName evidence="7">Oligopeptide/dipeptide ABC transporter ATP-binding protein</fullName>
    </submittedName>
</protein>
<name>A0ABZ2HYF8_9HYPH</name>
<dbReference type="Gene3D" id="3.40.50.300">
    <property type="entry name" value="P-loop containing nucleotide triphosphate hydrolases"/>
    <property type="match status" value="1"/>
</dbReference>
<dbReference type="RefSeq" id="WP_338607855.1">
    <property type="nucleotide sequence ID" value="NZ_CP146275.1"/>
</dbReference>
<organism evidence="7 8">
    <name type="scientific">Pelagibacterium nitratireducens</name>
    <dbReference type="NCBI Taxonomy" id="1046114"/>
    <lineage>
        <taxon>Bacteria</taxon>
        <taxon>Pseudomonadati</taxon>
        <taxon>Pseudomonadota</taxon>
        <taxon>Alphaproteobacteria</taxon>
        <taxon>Hyphomicrobiales</taxon>
        <taxon>Devosiaceae</taxon>
        <taxon>Pelagibacterium</taxon>
    </lineage>
</organism>
<dbReference type="InterPro" id="IPR027417">
    <property type="entry name" value="P-loop_NTPase"/>
</dbReference>
<sequence length="318" mass="34529">MTTLLTLDNIEKTFHVAGEGIFSPRRALAAVGGVSLSIAPGRALGLVGESGCGKSTLARIATHFLDPSAGMVRIDGRSLDAVGPQERRQLRRSVQMVFQNPAGALDSRMTIGDQIEEAVGIAFSGSHPDRLAERDRLLTLVGLSTDMAERFPHQISGGQKQRVVIARALAARPKLLVCDEPLSALDVSVQAQILGLLEKLRRELGLAYLFISHQLSSVRYLCDEIAVMYAGRIVEYGPTTEIFATPRHPYTRVLLSAALDPRRDRRDEAAIGEPPNPLALPAGCPFHPRCAHAMPICSTERPQLRHDGTARQIACHLD</sequence>
<evidence type="ECO:0000256" key="5">
    <source>
        <dbReference type="ARBA" id="ARBA00022840"/>
    </source>
</evidence>
<accession>A0ABZ2HYF8</accession>
<dbReference type="InterPro" id="IPR017871">
    <property type="entry name" value="ABC_transporter-like_CS"/>
</dbReference>
<gene>
    <name evidence="7" type="ORF">V6617_15680</name>
</gene>
<dbReference type="NCBIfam" id="TIGR01727">
    <property type="entry name" value="oligo_HPY"/>
    <property type="match status" value="1"/>
</dbReference>
<dbReference type="SUPFAM" id="SSF52540">
    <property type="entry name" value="P-loop containing nucleoside triphosphate hydrolases"/>
    <property type="match status" value="1"/>
</dbReference>
<evidence type="ECO:0000313" key="7">
    <source>
        <dbReference type="EMBL" id="WWT32430.1"/>
    </source>
</evidence>
<reference evidence="7 8" key="1">
    <citation type="submission" date="2024-02" db="EMBL/GenBank/DDBJ databases">
        <title>Complete genome sequence of Pelagibacterium nitratireducens ZH15.</title>
        <authorList>
            <person name="Zhao L.H."/>
        </authorList>
    </citation>
    <scope>NUCLEOTIDE SEQUENCE [LARGE SCALE GENOMIC DNA]</scope>
    <source>
        <strain evidence="7 8">ZH15</strain>
    </source>
</reference>
<evidence type="ECO:0000313" key="8">
    <source>
        <dbReference type="Proteomes" id="UP001369958"/>
    </source>
</evidence>
<dbReference type="Pfam" id="PF00005">
    <property type="entry name" value="ABC_tran"/>
    <property type="match status" value="1"/>
</dbReference>
<evidence type="ECO:0000256" key="1">
    <source>
        <dbReference type="ARBA" id="ARBA00004417"/>
    </source>
</evidence>
<dbReference type="InterPro" id="IPR003593">
    <property type="entry name" value="AAA+_ATPase"/>
</dbReference>
<dbReference type="PANTHER" id="PTHR43776">
    <property type="entry name" value="TRANSPORT ATP-BINDING PROTEIN"/>
    <property type="match status" value="1"/>
</dbReference>
<keyword evidence="5 7" id="KW-0067">ATP-binding</keyword>